<evidence type="ECO:0000256" key="1">
    <source>
        <dbReference type="SAM" id="MobiDB-lite"/>
    </source>
</evidence>
<dbReference type="EMBL" id="BJYZ01000171">
    <property type="protein sequence ID" value="GEO43737.1"/>
    <property type="molecule type" value="Genomic_DNA"/>
</dbReference>
<keyword evidence="4" id="KW-1185">Reference proteome</keyword>
<evidence type="ECO:0000259" key="2">
    <source>
        <dbReference type="Pfam" id="PF01610"/>
    </source>
</evidence>
<protein>
    <recommendedName>
        <fullName evidence="2">Transposase IS204/IS1001/IS1096/IS1165 DDE domain-containing protein</fullName>
    </recommendedName>
</protein>
<proteinExistence type="predicted"/>
<dbReference type="PANTHER" id="PTHR33498">
    <property type="entry name" value="TRANSPOSASE FOR INSERTION SEQUENCE ELEMENT IS1557"/>
    <property type="match status" value="1"/>
</dbReference>
<sequence>MLGVDDFAFRRGQHYGTILCDLERRWAIDLLPDQQGETLATWLKEHPGSEIVARDRAGAFADGIRQGAPEAIPVADRFHLLCNASDALKPVFDRHHREIREAIQATAPTPPPVSLPEPRSS</sequence>
<dbReference type="RefSeq" id="WP_052832776.1">
    <property type="nucleotide sequence ID" value="NZ_BJYZ01000171.1"/>
</dbReference>
<dbReference type="PANTHER" id="PTHR33498:SF1">
    <property type="entry name" value="TRANSPOSASE FOR INSERTION SEQUENCE ELEMENT IS1557"/>
    <property type="match status" value="1"/>
</dbReference>
<accession>A0A512E4T6</accession>
<dbReference type="InterPro" id="IPR047951">
    <property type="entry name" value="Transpos_ISL3"/>
</dbReference>
<comment type="caution">
    <text evidence="3">The sequence shown here is derived from an EMBL/GenBank/DDBJ whole genome shotgun (WGS) entry which is preliminary data.</text>
</comment>
<dbReference type="InterPro" id="IPR002560">
    <property type="entry name" value="Transposase_DDE"/>
</dbReference>
<name>A0A512E4T6_9PROT</name>
<feature type="region of interest" description="Disordered" evidence="1">
    <location>
        <begin position="102"/>
        <end position="121"/>
    </location>
</feature>
<reference evidence="3 4" key="1">
    <citation type="submission" date="2019-07" db="EMBL/GenBank/DDBJ databases">
        <title>Whole genome shotgun sequence of Skermanella aerolata NBRC 106429.</title>
        <authorList>
            <person name="Hosoyama A."/>
            <person name="Uohara A."/>
            <person name="Ohji S."/>
            <person name="Ichikawa N."/>
        </authorList>
    </citation>
    <scope>NUCLEOTIDE SEQUENCE [LARGE SCALE GENOMIC DNA]</scope>
    <source>
        <strain evidence="3 4">NBRC 106429</strain>
    </source>
</reference>
<organism evidence="3 4">
    <name type="scientific">Skermanella aerolata</name>
    <dbReference type="NCBI Taxonomy" id="393310"/>
    <lineage>
        <taxon>Bacteria</taxon>
        <taxon>Pseudomonadati</taxon>
        <taxon>Pseudomonadota</taxon>
        <taxon>Alphaproteobacteria</taxon>
        <taxon>Rhodospirillales</taxon>
        <taxon>Azospirillaceae</taxon>
        <taxon>Skermanella</taxon>
    </lineage>
</organism>
<evidence type="ECO:0000313" key="4">
    <source>
        <dbReference type="Proteomes" id="UP000321523"/>
    </source>
</evidence>
<dbReference type="Pfam" id="PF01610">
    <property type="entry name" value="DDE_Tnp_ISL3"/>
    <property type="match status" value="1"/>
</dbReference>
<evidence type="ECO:0000313" key="3">
    <source>
        <dbReference type="EMBL" id="GEO43737.1"/>
    </source>
</evidence>
<gene>
    <name evidence="3" type="ORF">SAE02_78850</name>
</gene>
<feature type="domain" description="Transposase IS204/IS1001/IS1096/IS1165 DDE" evidence="2">
    <location>
        <begin position="2"/>
        <end position="103"/>
    </location>
</feature>
<dbReference type="AlphaFoldDB" id="A0A512E4T6"/>
<dbReference type="Proteomes" id="UP000321523">
    <property type="component" value="Unassembled WGS sequence"/>
</dbReference>